<dbReference type="GO" id="GO:0016020">
    <property type="term" value="C:membrane"/>
    <property type="evidence" value="ECO:0007669"/>
    <property type="project" value="UniProtKB-SubCell"/>
</dbReference>
<dbReference type="EMBL" id="DS985244">
    <property type="protein sequence ID" value="EDV26129.1"/>
    <property type="molecule type" value="Genomic_DNA"/>
</dbReference>
<proteinExistence type="inferred from homology"/>
<evidence type="ECO:0000256" key="8">
    <source>
        <dbReference type="SAM" id="Phobius"/>
    </source>
</evidence>
<evidence type="ECO:0000256" key="5">
    <source>
        <dbReference type="ARBA" id="ARBA00022989"/>
    </source>
</evidence>
<dbReference type="RefSeq" id="XP_002112162.1">
    <property type="nucleotide sequence ID" value="XM_002112126.1"/>
</dbReference>
<dbReference type="OrthoDB" id="10257855at2759"/>
<dbReference type="OMA" id="HANCNSA"/>
<evidence type="ECO:0000256" key="3">
    <source>
        <dbReference type="ARBA" id="ARBA00022692"/>
    </source>
</evidence>
<dbReference type="AlphaFoldDB" id="B3RW76"/>
<dbReference type="Pfam" id="PF05154">
    <property type="entry name" value="TM2"/>
    <property type="match status" value="1"/>
</dbReference>
<keyword evidence="11" id="KW-1185">Reference proteome</keyword>
<gene>
    <name evidence="10" type="ORF">TRIADDRAFT_24056</name>
</gene>
<name>B3RW76_TRIAD</name>
<accession>B3RW76</accession>
<keyword evidence="6 8" id="KW-0472">Membrane</keyword>
<keyword evidence="4" id="KW-0732">Signal</keyword>
<dbReference type="eggNOG" id="KOG4272">
    <property type="taxonomic scope" value="Eukaryota"/>
</dbReference>
<dbReference type="InterPro" id="IPR050932">
    <property type="entry name" value="TM2D1-3-like"/>
</dbReference>
<feature type="transmembrane region" description="Helical" evidence="8">
    <location>
        <begin position="141"/>
        <end position="163"/>
    </location>
</feature>
<sequence length="172" mass="18958">MQCSQLPAICLQCDMTYNCFYGEELTVNCSSLPGINCKGDDNFIRSMKCAFCYQFPSSNYTCSSNFSCRAVGNKSTSTYIATCTIDNSILCLGNRTFQKNVKCNWTSGHHWSTAVILSITLGGFGADRFYLGYWRTGLGKLFSLGGLGVWTLIDVVLIAIGYLKPEDGSLYL</sequence>
<comment type="similarity">
    <text evidence="2">Belongs to the TM2 family.</text>
</comment>
<keyword evidence="7" id="KW-0325">Glycoprotein</keyword>
<organism evidence="10 11">
    <name type="scientific">Trichoplax adhaerens</name>
    <name type="common">Trichoplax reptans</name>
    <dbReference type="NCBI Taxonomy" id="10228"/>
    <lineage>
        <taxon>Eukaryota</taxon>
        <taxon>Metazoa</taxon>
        <taxon>Placozoa</taxon>
        <taxon>Uniplacotomia</taxon>
        <taxon>Trichoplacea</taxon>
        <taxon>Trichoplacidae</taxon>
        <taxon>Trichoplax</taxon>
    </lineage>
</organism>
<comment type="subcellular location">
    <subcellularLocation>
        <location evidence="1">Membrane</location>
        <topology evidence="1">Multi-pass membrane protein</topology>
    </subcellularLocation>
</comment>
<dbReference type="Proteomes" id="UP000009022">
    <property type="component" value="Unassembled WGS sequence"/>
</dbReference>
<protein>
    <recommendedName>
        <fullName evidence="9">TM2 domain-containing protein</fullName>
    </recommendedName>
</protein>
<dbReference type="STRING" id="10228.B3RW76"/>
<dbReference type="PANTHER" id="PTHR21016">
    <property type="entry name" value="BETA-AMYLOID BINDING PROTEIN-RELATED"/>
    <property type="match status" value="1"/>
</dbReference>
<dbReference type="InterPro" id="IPR007829">
    <property type="entry name" value="TM2"/>
</dbReference>
<evidence type="ECO:0000256" key="1">
    <source>
        <dbReference type="ARBA" id="ARBA00004141"/>
    </source>
</evidence>
<reference evidence="10 11" key="1">
    <citation type="journal article" date="2008" name="Nature">
        <title>The Trichoplax genome and the nature of placozoans.</title>
        <authorList>
            <person name="Srivastava M."/>
            <person name="Begovic E."/>
            <person name="Chapman J."/>
            <person name="Putnam N.H."/>
            <person name="Hellsten U."/>
            <person name="Kawashima T."/>
            <person name="Kuo A."/>
            <person name="Mitros T."/>
            <person name="Salamov A."/>
            <person name="Carpenter M.L."/>
            <person name="Signorovitch A.Y."/>
            <person name="Moreno M.A."/>
            <person name="Kamm K."/>
            <person name="Grimwood J."/>
            <person name="Schmutz J."/>
            <person name="Shapiro H."/>
            <person name="Grigoriev I.V."/>
            <person name="Buss L.W."/>
            <person name="Schierwater B."/>
            <person name="Dellaporta S.L."/>
            <person name="Rokhsar D.S."/>
        </authorList>
    </citation>
    <scope>NUCLEOTIDE SEQUENCE [LARGE SCALE GENOMIC DNA]</scope>
    <source>
        <strain evidence="10 11">Grell-BS-1999</strain>
    </source>
</reference>
<evidence type="ECO:0000256" key="7">
    <source>
        <dbReference type="ARBA" id="ARBA00023180"/>
    </source>
</evidence>
<evidence type="ECO:0000313" key="10">
    <source>
        <dbReference type="EMBL" id="EDV26129.1"/>
    </source>
</evidence>
<evidence type="ECO:0000256" key="6">
    <source>
        <dbReference type="ARBA" id="ARBA00023136"/>
    </source>
</evidence>
<evidence type="ECO:0000313" key="11">
    <source>
        <dbReference type="Proteomes" id="UP000009022"/>
    </source>
</evidence>
<dbReference type="HOGENOM" id="CLU_084872_1_0_1"/>
<feature type="domain" description="TM2" evidence="9">
    <location>
        <begin position="108"/>
        <end position="156"/>
    </location>
</feature>
<evidence type="ECO:0000256" key="4">
    <source>
        <dbReference type="ARBA" id="ARBA00022729"/>
    </source>
</evidence>
<dbReference type="KEGG" id="tad:TRIADDRAFT_24056"/>
<dbReference type="CTD" id="6752866"/>
<keyword evidence="3 8" id="KW-0812">Transmembrane</keyword>
<dbReference type="GeneID" id="6752866"/>
<evidence type="ECO:0000256" key="2">
    <source>
        <dbReference type="ARBA" id="ARBA00008284"/>
    </source>
</evidence>
<dbReference type="PhylomeDB" id="B3RW76"/>
<evidence type="ECO:0000259" key="9">
    <source>
        <dbReference type="Pfam" id="PF05154"/>
    </source>
</evidence>
<dbReference type="InParanoid" id="B3RW76"/>
<keyword evidence="5 8" id="KW-1133">Transmembrane helix</keyword>
<dbReference type="PANTHER" id="PTHR21016:SF7">
    <property type="entry name" value="TM2 DOMAIN-CONTAINING PROTEIN 3"/>
    <property type="match status" value="1"/>
</dbReference>